<gene>
    <name evidence="1" type="ORF">FHU33_2899</name>
</gene>
<comment type="caution">
    <text evidence="1">The sequence shown here is derived from an EMBL/GenBank/DDBJ whole genome shotgun (WGS) entry which is preliminary data.</text>
</comment>
<dbReference type="AlphaFoldDB" id="A0A543PH98"/>
<evidence type="ECO:0000313" key="1">
    <source>
        <dbReference type="EMBL" id="TQN43453.1"/>
    </source>
</evidence>
<evidence type="ECO:0000313" key="2">
    <source>
        <dbReference type="Proteomes" id="UP000319865"/>
    </source>
</evidence>
<accession>A0A543PH98</accession>
<protein>
    <recommendedName>
        <fullName evidence="3">DUF222 domain-containing protein</fullName>
    </recommendedName>
</protein>
<reference evidence="1 2" key="1">
    <citation type="submission" date="2019-06" db="EMBL/GenBank/DDBJ databases">
        <title>Sequencing the genomes of 1000 actinobacteria strains.</title>
        <authorList>
            <person name="Klenk H.-P."/>
        </authorList>
    </citation>
    <scope>NUCLEOTIDE SEQUENCE [LARGE SCALE GENOMIC DNA]</scope>
    <source>
        <strain evidence="1 2">DSM 46837</strain>
    </source>
</reference>
<dbReference type="Proteomes" id="UP000319865">
    <property type="component" value="Unassembled WGS sequence"/>
</dbReference>
<organism evidence="1 2">
    <name type="scientific">Blastococcus colisei</name>
    <dbReference type="NCBI Taxonomy" id="1564162"/>
    <lineage>
        <taxon>Bacteria</taxon>
        <taxon>Bacillati</taxon>
        <taxon>Actinomycetota</taxon>
        <taxon>Actinomycetes</taxon>
        <taxon>Geodermatophilales</taxon>
        <taxon>Geodermatophilaceae</taxon>
        <taxon>Blastococcus</taxon>
    </lineage>
</organism>
<keyword evidence="2" id="KW-1185">Reference proteome</keyword>
<proteinExistence type="predicted"/>
<name>A0A543PH98_9ACTN</name>
<sequence length="220" mass="23538">MIEHMTTEAATGDWYAAARRRAVAAGRRRRAAKASTELPELAPPVALSDGPLGAVQAADREIGRQTALRARAVAEFAATRPATADRAQGEPGAMSPERWAARPENLRPVSEWAARELVVGLSISASAADVMLSRSLNLVYRLPGTLAALEAGALHPGHLWTMLDKVAPIDDPIVRAEVEAELLRWAAGRIVAPAQLADKARRLVATRDARSAARRLEKAP</sequence>
<evidence type="ECO:0008006" key="3">
    <source>
        <dbReference type="Google" id="ProtNLM"/>
    </source>
</evidence>
<dbReference type="EMBL" id="VFQE01000001">
    <property type="protein sequence ID" value="TQN43453.1"/>
    <property type="molecule type" value="Genomic_DNA"/>
</dbReference>